<name>A0A0B2VH32_TOXCA</name>
<evidence type="ECO:0000256" key="2">
    <source>
        <dbReference type="ARBA" id="ARBA00022792"/>
    </source>
</evidence>
<comment type="similarity">
    <text evidence="6">Belongs to the COQ4 family.</text>
</comment>
<dbReference type="PANTHER" id="PTHR12922:SF7">
    <property type="entry name" value="UBIQUINONE BIOSYNTHESIS PROTEIN COQ4 HOMOLOG, MITOCHONDRIAL"/>
    <property type="match status" value="1"/>
</dbReference>
<evidence type="ECO:0000256" key="1">
    <source>
        <dbReference type="ARBA" id="ARBA00022688"/>
    </source>
</evidence>
<evidence type="ECO:0000256" key="6">
    <source>
        <dbReference type="HAMAP-Rule" id="MF_03111"/>
    </source>
</evidence>
<protein>
    <recommendedName>
        <fullName evidence="6">Ubiquinone biosynthesis protein COQ4 homolog, mitochondrial</fullName>
    </recommendedName>
    <alternativeName>
        <fullName evidence="6">4-hydroxy-3-methoxy-5-polyprenylbenzoate decarboxylase</fullName>
        <ecNumber evidence="6">4.1.1.130</ecNumber>
    </alternativeName>
    <alternativeName>
        <fullName evidence="6">Coenzyme Q biosynthesis protein 4 homolog</fullName>
    </alternativeName>
</protein>
<dbReference type="OrthoDB" id="4249at2759"/>
<dbReference type="Proteomes" id="UP000031036">
    <property type="component" value="Unassembled WGS sequence"/>
</dbReference>
<organism evidence="9 10">
    <name type="scientific">Toxocara canis</name>
    <name type="common">Canine roundworm</name>
    <dbReference type="NCBI Taxonomy" id="6265"/>
    <lineage>
        <taxon>Eukaryota</taxon>
        <taxon>Metazoa</taxon>
        <taxon>Ecdysozoa</taxon>
        <taxon>Nematoda</taxon>
        <taxon>Chromadorea</taxon>
        <taxon>Rhabditida</taxon>
        <taxon>Spirurina</taxon>
        <taxon>Ascaridomorpha</taxon>
        <taxon>Ascaridoidea</taxon>
        <taxon>Toxocaridae</taxon>
        <taxon>Toxocara</taxon>
    </lineage>
</organism>
<comment type="caution">
    <text evidence="9">The sequence shown here is derived from an EMBL/GenBank/DDBJ whole genome shotgun (WGS) entry which is preliminary data.</text>
</comment>
<evidence type="ECO:0000259" key="8">
    <source>
        <dbReference type="PROSITE" id="PS51501"/>
    </source>
</evidence>
<dbReference type="GO" id="GO:0008270">
    <property type="term" value="F:zinc ion binding"/>
    <property type="evidence" value="ECO:0007669"/>
    <property type="project" value="UniProtKB-UniRule"/>
</dbReference>
<dbReference type="PROSITE" id="PS51501">
    <property type="entry name" value="ZF_DNL"/>
    <property type="match status" value="1"/>
</dbReference>
<evidence type="ECO:0000313" key="9">
    <source>
        <dbReference type="EMBL" id="KHN80868.1"/>
    </source>
</evidence>
<dbReference type="HAMAP" id="MF_03111">
    <property type="entry name" value="Coq4"/>
    <property type="match status" value="1"/>
</dbReference>
<gene>
    <name evidence="9" type="primary">coq-4</name>
    <name evidence="9" type="ORF">Tcan_18872</name>
</gene>
<keyword evidence="4 6" id="KW-0472">Membrane</keyword>
<dbReference type="InterPro" id="IPR007853">
    <property type="entry name" value="Znf_DNL-typ"/>
</dbReference>
<dbReference type="STRING" id="6265.A0A0B2VH32"/>
<comment type="pathway">
    <text evidence="6">Cofactor biosynthesis; ubiquinone biosynthesis.</text>
</comment>
<comment type="subcellular location">
    <subcellularLocation>
        <location evidence="6">Mitochondrion inner membrane</location>
        <topology evidence="6">Peripheral membrane protein</topology>
        <orientation evidence="6">Matrix side</orientation>
    </subcellularLocation>
</comment>
<keyword evidence="6" id="KW-0862">Zinc</keyword>
<feature type="binding site" evidence="6">
    <location>
        <position position="240"/>
    </location>
    <ligand>
        <name>Zn(2+)</name>
        <dbReference type="ChEBI" id="CHEBI:29105"/>
    </ligand>
</feature>
<evidence type="ECO:0000256" key="5">
    <source>
        <dbReference type="ARBA" id="ARBA00023239"/>
    </source>
</evidence>
<dbReference type="PANTHER" id="PTHR12922">
    <property type="entry name" value="UBIQUINONE BIOSYNTHESIS PROTEIN"/>
    <property type="match status" value="1"/>
</dbReference>
<dbReference type="OMA" id="FRCAHYG"/>
<dbReference type="EMBL" id="JPKZ01001655">
    <property type="protein sequence ID" value="KHN80868.1"/>
    <property type="molecule type" value="Genomic_DNA"/>
</dbReference>
<reference evidence="9 10" key="1">
    <citation type="submission" date="2014-11" db="EMBL/GenBank/DDBJ databases">
        <title>Genetic blueprint of the zoonotic pathogen Toxocara canis.</title>
        <authorList>
            <person name="Zhu X.-Q."/>
            <person name="Korhonen P.K."/>
            <person name="Cai H."/>
            <person name="Young N.D."/>
            <person name="Nejsum P."/>
            <person name="von Samson-Himmelstjerna G."/>
            <person name="Boag P.R."/>
            <person name="Tan P."/>
            <person name="Li Q."/>
            <person name="Min J."/>
            <person name="Yang Y."/>
            <person name="Wang X."/>
            <person name="Fang X."/>
            <person name="Hall R.S."/>
            <person name="Hofmann A."/>
            <person name="Sternberg P.W."/>
            <person name="Jex A.R."/>
            <person name="Gasser R.B."/>
        </authorList>
    </citation>
    <scope>NUCLEOTIDE SEQUENCE [LARGE SCALE GENOMIC DNA]</scope>
    <source>
        <strain evidence="9">PN_DK_2014</strain>
    </source>
</reference>
<proteinExistence type="inferred from homology"/>
<keyword evidence="2 6" id="KW-0999">Mitochondrion inner membrane</keyword>
<comment type="function">
    <text evidence="6">Lyase that catalyzes the C1-decarboxylation of 4-hydroxy-3-methoxy-5-(all-trans-polyprenyl)benzoic acid into 2-methoxy-6-(all-trans-polyprenyl)phenol during ubiquinone biosynthesis.</text>
</comment>
<keyword evidence="7" id="KW-0863">Zinc-finger</keyword>
<accession>A0A0B2VH32</accession>
<keyword evidence="9" id="KW-0830">Ubiquinone</keyword>
<feature type="binding site" evidence="6">
    <location>
        <position position="224"/>
    </location>
    <ligand>
        <name>Zn(2+)</name>
        <dbReference type="ChEBI" id="CHEBI:29105"/>
    </ligand>
</feature>
<dbReference type="GO" id="GO:0031314">
    <property type="term" value="C:extrinsic component of mitochondrial inner membrane"/>
    <property type="evidence" value="ECO:0007669"/>
    <property type="project" value="UniProtKB-UniRule"/>
</dbReference>
<dbReference type="Pfam" id="PF05180">
    <property type="entry name" value="zf-DNL"/>
    <property type="match status" value="1"/>
</dbReference>
<sequence length="352" mass="40456">MWALRPAFVRVHNCRIIQRFLVGQSALGRLSPKLSLTYTCKVCGSRQGPKEISKVAYEEGVVLVTCNCCRNHHIIADNLGWFSDLKGKRNIEEMNKLYPTHIPTSSFQKGLLALGSAAMAITNPVRGDMVAVMGETTAFRPILENIRQRMERDVTGNRLLRNRPRITNETIDRQYLKSLPEGTLGREYDRFLEGLHTDPDARPTVKYVDDDDLVYVMQRYRETHDFNHVLLQMKTHMLGEVTVKYFEGIQLGLPMCLLGGIFGGGRLKTKEWNVLRGVPEPSGCRLEHPKPSMHQQQNETHAAILVSLRFFLYPSEEQAFKPLRRFHFYASMSAKIVFRCAHYGQFVSYYEW</sequence>
<comment type="subunit">
    <text evidence="6">Component of a multi-subunit COQ enzyme complex.</text>
</comment>
<dbReference type="AlphaFoldDB" id="A0A0B2VH32"/>
<feature type="binding site" evidence="6">
    <location>
        <position position="225"/>
    </location>
    <ligand>
        <name>Zn(2+)</name>
        <dbReference type="ChEBI" id="CHEBI:29105"/>
    </ligand>
</feature>
<evidence type="ECO:0000256" key="7">
    <source>
        <dbReference type="PROSITE-ProRule" id="PRU00834"/>
    </source>
</evidence>
<keyword evidence="10" id="KW-1185">Reference proteome</keyword>
<comment type="cofactor">
    <cofactor evidence="6">
        <name>Zn(2+)</name>
        <dbReference type="ChEBI" id="CHEBI:29105"/>
    </cofactor>
</comment>
<feature type="binding site" evidence="6">
    <location>
        <position position="228"/>
    </location>
    <ligand>
        <name>Zn(2+)</name>
        <dbReference type="ChEBI" id="CHEBI:29105"/>
    </ligand>
</feature>
<dbReference type="InterPro" id="IPR007715">
    <property type="entry name" value="Coq4"/>
</dbReference>
<evidence type="ECO:0000256" key="3">
    <source>
        <dbReference type="ARBA" id="ARBA00023128"/>
    </source>
</evidence>
<keyword evidence="6" id="KW-0479">Metal-binding</keyword>
<dbReference type="Pfam" id="PF05019">
    <property type="entry name" value="Coq4"/>
    <property type="match status" value="1"/>
</dbReference>
<dbReference type="EC" id="4.1.1.130" evidence="6"/>
<keyword evidence="3 6" id="KW-0496">Mitochondrion</keyword>
<evidence type="ECO:0000313" key="10">
    <source>
        <dbReference type="Proteomes" id="UP000031036"/>
    </source>
</evidence>
<dbReference type="InterPro" id="IPR027540">
    <property type="entry name" value="Coq4_euk"/>
</dbReference>
<comment type="catalytic activity">
    <reaction evidence="6">
        <text>a 4-hydroxy-3-methoxy-5-(all-trans-polyprenyl)benzoate + H(+) = a 2-methoxy-6-(all-trans-polyprenyl)phenol + CO2</text>
        <dbReference type="Rhea" id="RHEA:81179"/>
        <dbReference type="Rhea" id="RHEA-COMP:9551"/>
        <dbReference type="Rhea" id="RHEA-COMP:10931"/>
        <dbReference type="ChEBI" id="CHEBI:15378"/>
        <dbReference type="ChEBI" id="CHEBI:16526"/>
        <dbReference type="ChEBI" id="CHEBI:62731"/>
        <dbReference type="ChEBI" id="CHEBI:84443"/>
        <dbReference type="EC" id="4.1.1.130"/>
    </reaction>
</comment>
<dbReference type="UniPathway" id="UPA00232"/>
<keyword evidence="1 6" id="KW-0831">Ubiquinone biosynthesis</keyword>
<keyword evidence="5 6" id="KW-0456">Lyase</keyword>
<evidence type="ECO:0000256" key="4">
    <source>
        <dbReference type="ARBA" id="ARBA00023136"/>
    </source>
</evidence>
<feature type="domain" description="DNL-type" evidence="8">
    <location>
        <begin position="29"/>
        <end position="155"/>
    </location>
</feature>
<dbReference type="GO" id="GO:0120539">
    <property type="term" value="F:4-hydroxy-3-methoxy-5-polyprenylbenzoate decarboxylase activity"/>
    <property type="evidence" value="ECO:0007669"/>
    <property type="project" value="UniProtKB-EC"/>
</dbReference>